<dbReference type="Proteomes" id="UP000035287">
    <property type="component" value="Chromosome"/>
</dbReference>
<dbReference type="Gene3D" id="3.30.2420.10">
    <property type="entry name" value="TonB"/>
    <property type="match status" value="1"/>
</dbReference>
<sequence length="292" mass="32433">MRDAFITAAALVALSATAVQAKEPLRLEPSSPWVMDYAEDSCKLRRGFGGEGDDMYILEFQQYGPTLKFDVIVLGPSLDAKTRNFTLRWRSADEPKEKKTRLRMRAGPRTGFVFSDQLIGYDDPEALIEENSGQAVGKQLKIAENSVEGIFLDGNAKPAVALLTGPLHQAFEAMRSCVDDLVVSWGFDPVALRNQQRGPVPLNYSRIVRKVTDRYPTWALQRGQDGALQISLFVDETGTPTSCLSQFDFKPKEFAETACRELMSHAKFEPAKSADGTKAKGIWHTSIVYVAY</sequence>
<dbReference type="SUPFAM" id="SSF74653">
    <property type="entry name" value="TolA/TonB C-terminal domain"/>
    <property type="match status" value="1"/>
</dbReference>
<dbReference type="KEGG" id="cna:AB433_05580"/>
<protein>
    <submittedName>
        <fullName evidence="1">Uncharacterized protein</fullName>
    </submittedName>
</protein>
<accession>A0A0G3XG42</accession>
<dbReference type="PATRIC" id="fig|1348774.3.peg.1172"/>
<organism evidence="1 2">
    <name type="scientific">Croceicoccus naphthovorans</name>
    <dbReference type="NCBI Taxonomy" id="1348774"/>
    <lineage>
        <taxon>Bacteria</taxon>
        <taxon>Pseudomonadati</taxon>
        <taxon>Pseudomonadota</taxon>
        <taxon>Alphaproteobacteria</taxon>
        <taxon>Sphingomonadales</taxon>
        <taxon>Erythrobacteraceae</taxon>
        <taxon>Croceicoccus</taxon>
    </lineage>
</organism>
<dbReference type="OrthoDB" id="7585155at2"/>
<reference evidence="1 2" key="1">
    <citation type="submission" date="2015-06" db="EMBL/GenBank/DDBJ databases">
        <authorList>
            <person name="Zeng Y."/>
            <person name="Huang Y."/>
        </authorList>
    </citation>
    <scope>NUCLEOTIDE SEQUENCE [LARGE SCALE GENOMIC DNA]</scope>
    <source>
        <strain evidence="1 2">PQ-2</strain>
    </source>
</reference>
<dbReference type="EMBL" id="CP011770">
    <property type="protein sequence ID" value="AKM09564.1"/>
    <property type="molecule type" value="Genomic_DNA"/>
</dbReference>
<dbReference type="AlphaFoldDB" id="A0A0G3XG42"/>
<proteinExistence type="predicted"/>
<evidence type="ECO:0000313" key="1">
    <source>
        <dbReference type="EMBL" id="AKM09564.1"/>
    </source>
</evidence>
<evidence type="ECO:0000313" key="2">
    <source>
        <dbReference type="Proteomes" id="UP000035287"/>
    </source>
</evidence>
<dbReference type="RefSeq" id="WP_047820252.1">
    <property type="nucleotide sequence ID" value="NZ_CP011770.1"/>
</dbReference>
<keyword evidence="2" id="KW-1185">Reference proteome</keyword>
<name>A0A0G3XG42_9SPHN</name>
<gene>
    <name evidence="1" type="ORF">AB433_05580</name>
</gene>
<dbReference type="STRING" id="1348774.AB433_05580"/>